<reference evidence="3 4" key="1">
    <citation type="journal article" date="2005" name="Nature">
        <title>Initial sequence of the chimpanzee genome and comparison with the human genome.</title>
        <authorList>
            <consortium name="Chimpanzee sequencing and analysis consortium"/>
        </authorList>
    </citation>
    <scope>NUCLEOTIDE SEQUENCE [LARGE SCALE GENOMIC DNA]</scope>
</reference>
<keyword evidence="2" id="KW-1133">Transmembrane helix</keyword>
<keyword evidence="2" id="KW-0812">Transmembrane</keyword>
<evidence type="ECO:0000313" key="3">
    <source>
        <dbReference type="Ensembl" id="ENSPTRP00000080750.1"/>
    </source>
</evidence>
<evidence type="ECO:0000256" key="2">
    <source>
        <dbReference type="SAM" id="Phobius"/>
    </source>
</evidence>
<name>A0A2I3SUW5_PANTR</name>
<keyword evidence="2" id="KW-0472">Membrane</keyword>
<sequence length="82" mass="9473">MSPYIFLPHLQLQFRQIISCSISVFLIPVKIIFLLMHFKRNLLVPHFSSIGQWSSPHSQHCSQGRCGSPTQRPRATEQLQDL</sequence>
<organism evidence="3 4">
    <name type="scientific">Pan troglodytes</name>
    <name type="common">Chimpanzee</name>
    <dbReference type="NCBI Taxonomy" id="9598"/>
    <lineage>
        <taxon>Eukaryota</taxon>
        <taxon>Metazoa</taxon>
        <taxon>Chordata</taxon>
        <taxon>Craniata</taxon>
        <taxon>Vertebrata</taxon>
        <taxon>Euteleostomi</taxon>
        <taxon>Mammalia</taxon>
        <taxon>Eutheria</taxon>
        <taxon>Euarchontoglires</taxon>
        <taxon>Primates</taxon>
        <taxon>Haplorrhini</taxon>
        <taxon>Catarrhini</taxon>
        <taxon>Hominidae</taxon>
        <taxon>Pan</taxon>
    </lineage>
</organism>
<feature type="region of interest" description="Disordered" evidence="1">
    <location>
        <begin position="52"/>
        <end position="82"/>
    </location>
</feature>
<protein>
    <submittedName>
        <fullName evidence="3">Uncharacterized protein</fullName>
    </submittedName>
</protein>
<dbReference type="AlphaFoldDB" id="A0A2I3SUW5"/>
<dbReference type="GeneTree" id="ENSGT00910000147522"/>
<proteinExistence type="predicted"/>
<reference evidence="3" key="2">
    <citation type="submission" date="2025-08" db="UniProtKB">
        <authorList>
            <consortium name="Ensembl"/>
        </authorList>
    </citation>
    <scope>IDENTIFICATION</scope>
</reference>
<evidence type="ECO:0000256" key="1">
    <source>
        <dbReference type="SAM" id="MobiDB-lite"/>
    </source>
</evidence>
<dbReference type="Proteomes" id="UP000002277">
    <property type="component" value="Chromosome 10"/>
</dbReference>
<keyword evidence="4" id="KW-1185">Reference proteome</keyword>
<feature type="compositionally biased region" description="Polar residues" evidence="1">
    <location>
        <begin position="52"/>
        <end position="62"/>
    </location>
</feature>
<evidence type="ECO:0000313" key="4">
    <source>
        <dbReference type="Proteomes" id="UP000002277"/>
    </source>
</evidence>
<dbReference type="Bgee" id="ENSPTRG00000049256">
    <property type="expression patterns" value="Expressed in fibroblast and 20 other cell types or tissues"/>
</dbReference>
<feature type="transmembrane region" description="Helical" evidence="2">
    <location>
        <begin position="16"/>
        <end position="36"/>
    </location>
</feature>
<feature type="compositionally biased region" description="Polar residues" evidence="1">
    <location>
        <begin position="68"/>
        <end position="82"/>
    </location>
</feature>
<dbReference type="InParanoid" id="A0A2I3SUW5"/>
<dbReference type="OMA" id="QFRQISC"/>
<dbReference type="Ensembl" id="ENSPTRT00000107308.1">
    <property type="protein sequence ID" value="ENSPTRP00000080750.1"/>
    <property type="gene ID" value="ENSPTRG00000049256.1"/>
</dbReference>
<dbReference type="EMBL" id="AACZ04051057">
    <property type="status" value="NOT_ANNOTATED_CDS"/>
    <property type="molecule type" value="Genomic_DNA"/>
</dbReference>
<accession>A0A2I3SUW5</accession>
<reference evidence="3" key="3">
    <citation type="submission" date="2025-09" db="UniProtKB">
        <authorList>
            <consortium name="Ensembl"/>
        </authorList>
    </citation>
    <scope>IDENTIFICATION</scope>
</reference>